<proteinExistence type="predicted"/>
<feature type="compositionally biased region" description="Basic and acidic residues" evidence="1">
    <location>
        <begin position="1"/>
        <end position="10"/>
    </location>
</feature>
<organism evidence="2 3">
    <name type="scientific">Saccharopolyspora flava</name>
    <dbReference type="NCBI Taxonomy" id="95161"/>
    <lineage>
        <taxon>Bacteria</taxon>
        <taxon>Bacillati</taxon>
        <taxon>Actinomycetota</taxon>
        <taxon>Actinomycetes</taxon>
        <taxon>Pseudonocardiales</taxon>
        <taxon>Pseudonocardiaceae</taxon>
        <taxon>Saccharopolyspora</taxon>
    </lineage>
</organism>
<evidence type="ECO:0000313" key="2">
    <source>
        <dbReference type="EMBL" id="SFS35233.1"/>
    </source>
</evidence>
<dbReference type="Proteomes" id="UP000198852">
    <property type="component" value="Unassembled WGS sequence"/>
</dbReference>
<keyword evidence="3" id="KW-1185">Reference proteome</keyword>
<evidence type="ECO:0000313" key="3">
    <source>
        <dbReference type="Proteomes" id="UP000198852"/>
    </source>
</evidence>
<name>A0A1I6P4U6_9PSEU</name>
<gene>
    <name evidence="2" type="ORF">SAMN05660874_00459</name>
</gene>
<reference evidence="3" key="1">
    <citation type="submission" date="2016-10" db="EMBL/GenBank/DDBJ databases">
        <authorList>
            <person name="Varghese N."/>
            <person name="Submissions S."/>
        </authorList>
    </citation>
    <scope>NUCLEOTIDE SEQUENCE [LARGE SCALE GENOMIC DNA]</scope>
    <source>
        <strain evidence="3">DSM 44771</strain>
    </source>
</reference>
<dbReference type="AlphaFoldDB" id="A0A1I6P4U6"/>
<protein>
    <submittedName>
        <fullName evidence="2">Uncharacterized protein</fullName>
    </submittedName>
</protein>
<dbReference type="STRING" id="95161.SAMN05660874_00459"/>
<evidence type="ECO:0000256" key="1">
    <source>
        <dbReference type="SAM" id="MobiDB-lite"/>
    </source>
</evidence>
<sequence>MSLEDGEKLSGFESEPIVEYPRTDGSQRDDVMRRIDSALDEGLGRFARAWERLGEVWSFGKSERWGFGGGSGT</sequence>
<accession>A0A1I6P4U6</accession>
<dbReference type="EMBL" id="FOZX01000001">
    <property type="protein sequence ID" value="SFS35233.1"/>
    <property type="molecule type" value="Genomic_DNA"/>
</dbReference>
<feature type="region of interest" description="Disordered" evidence="1">
    <location>
        <begin position="1"/>
        <end position="25"/>
    </location>
</feature>